<feature type="domain" description="NIPSNAP" evidence="1">
    <location>
        <begin position="4"/>
        <end position="98"/>
    </location>
</feature>
<evidence type="ECO:0000313" key="2">
    <source>
        <dbReference type="EMBL" id="QQK06452.1"/>
    </source>
</evidence>
<dbReference type="EMBL" id="CP066770">
    <property type="protein sequence ID" value="QQK06452.1"/>
    <property type="molecule type" value="Genomic_DNA"/>
</dbReference>
<dbReference type="Pfam" id="PF07978">
    <property type="entry name" value="NIPSNAP"/>
    <property type="match status" value="1"/>
</dbReference>
<organism evidence="2 3">
    <name type="scientific">Burkholderia anthina</name>
    <dbReference type="NCBI Taxonomy" id="179879"/>
    <lineage>
        <taxon>Bacteria</taxon>
        <taxon>Pseudomonadati</taxon>
        <taxon>Pseudomonadota</taxon>
        <taxon>Betaproteobacteria</taxon>
        <taxon>Burkholderiales</taxon>
        <taxon>Burkholderiaceae</taxon>
        <taxon>Burkholderia</taxon>
        <taxon>Burkholderia cepacia complex</taxon>
    </lineage>
</organism>
<accession>A0A7T7AL31</accession>
<gene>
    <name evidence="2" type="ORF">JFN94_21720</name>
</gene>
<protein>
    <submittedName>
        <fullName evidence="2">NIPSNAP family protein</fullName>
    </submittedName>
</protein>
<proteinExistence type="predicted"/>
<dbReference type="InterPro" id="IPR011008">
    <property type="entry name" value="Dimeric_a/b-barrel"/>
</dbReference>
<evidence type="ECO:0000259" key="1">
    <source>
        <dbReference type="Pfam" id="PF07978"/>
    </source>
</evidence>
<dbReference type="SUPFAM" id="SSF54909">
    <property type="entry name" value="Dimeric alpha+beta barrel"/>
    <property type="match status" value="1"/>
</dbReference>
<reference evidence="2 3" key="1">
    <citation type="submission" date="2020-12" db="EMBL/GenBank/DDBJ databases">
        <title>Complete genome sequence of Burkholderia anthina BJQ0011.</title>
        <authorList>
            <person name="Xu Y."/>
        </authorList>
    </citation>
    <scope>NUCLEOTIDE SEQUENCE [LARGE SCALE GENOMIC DNA]</scope>
    <source>
        <strain evidence="2 3">BJQ0011</strain>
    </source>
</reference>
<dbReference type="Proteomes" id="UP000596205">
    <property type="component" value="Chromosome 2"/>
</dbReference>
<sequence>MLIERRTYTLQPGMLNDFWEAQQLRADGLGPILQRLIGAFAAVSGMSESVVCLYRYDDFADWQARLGGLPGNTRLAAYFARVRPMILRQENEFLVPASLDRATPMWGNGNDWLPAHGAPIPVSALRAVVAETTLTFRAGGVPRFWQAFAQRGLADDASFADGLLGAFNVMVGPLNRVRVYMHPTSVDDWVARQTVQSWPGTWKSLLNELSPVLLDVAHALLRPSPVADMSPLFIEQ</sequence>
<dbReference type="KEGG" id="bann:JFN94_21720"/>
<name>A0A7T7AL31_9BURK</name>
<dbReference type="InterPro" id="IPR012577">
    <property type="entry name" value="NIPSNAP"/>
</dbReference>
<evidence type="ECO:0000313" key="3">
    <source>
        <dbReference type="Proteomes" id="UP000596205"/>
    </source>
</evidence>
<dbReference type="AlphaFoldDB" id="A0A7T7AL31"/>
<dbReference type="Gene3D" id="3.30.70.100">
    <property type="match status" value="1"/>
</dbReference>
<dbReference type="RefSeq" id="WP_124826522.1">
    <property type="nucleotide sequence ID" value="NZ_CADEPR010000007.1"/>
</dbReference>